<dbReference type="InterPro" id="IPR000847">
    <property type="entry name" value="LysR_HTH_N"/>
</dbReference>
<evidence type="ECO:0000259" key="6">
    <source>
        <dbReference type="PROSITE" id="PS50931"/>
    </source>
</evidence>
<keyword evidence="4" id="KW-0010">Activator</keyword>
<proteinExistence type="inferred from homology"/>
<gene>
    <name evidence="7" type="ORF">NBZ79_01165</name>
</gene>
<evidence type="ECO:0000256" key="1">
    <source>
        <dbReference type="ARBA" id="ARBA00009437"/>
    </source>
</evidence>
<keyword evidence="5" id="KW-0804">Transcription</keyword>
<organism evidence="7 8">
    <name type="scientific">Sneathiella marina</name>
    <dbReference type="NCBI Taxonomy" id="2950108"/>
    <lineage>
        <taxon>Bacteria</taxon>
        <taxon>Pseudomonadati</taxon>
        <taxon>Pseudomonadota</taxon>
        <taxon>Alphaproteobacteria</taxon>
        <taxon>Sneathiellales</taxon>
        <taxon>Sneathiellaceae</taxon>
        <taxon>Sneathiella</taxon>
    </lineage>
</organism>
<evidence type="ECO:0000256" key="4">
    <source>
        <dbReference type="ARBA" id="ARBA00023159"/>
    </source>
</evidence>
<dbReference type="PRINTS" id="PR00039">
    <property type="entry name" value="HTHLYSR"/>
</dbReference>
<evidence type="ECO:0000313" key="7">
    <source>
        <dbReference type="EMBL" id="USG61585.1"/>
    </source>
</evidence>
<keyword evidence="2" id="KW-0805">Transcription regulation</keyword>
<dbReference type="Proteomes" id="UP001056291">
    <property type="component" value="Chromosome"/>
</dbReference>
<dbReference type="PROSITE" id="PS50931">
    <property type="entry name" value="HTH_LYSR"/>
    <property type="match status" value="1"/>
</dbReference>
<dbReference type="RefSeq" id="WP_251934700.1">
    <property type="nucleotide sequence ID" value="NZ_CP098747.1"/>
</dbReference>
<evidence type="ECO:0000256" key="2">
    <source>
        <dbReference type="ARBA" id="ARBA00023015"/>
    </source>
</evidence>
<protein>
    <submittedName>
        <fullName evidence="7">LysR substrate-binding domain-containing protein</fullName>
    </submittedName>
</protein>
<dbReference type="PANTHER" id="PTHR30346">
    <property type="entry name" value="TRANSCRIPTIONAL DUAL REGULATOR HCAR-RELATED"/>
    <property type="match status" value="1"/>
</dbReference>
<dbReference type="InterPro" id="IPR005119">
    <property type="entry name" value="LysR_subst-bd"/>
</dbReference>
<reference evidence="7" key="1">
    <citation type="submission" date="2022-06" db="EMBL/GenBank/DDBJ databases">
        <title>Sneathiella actinostolidae sp. nov., isolated from a sea anemonein the Western Pacific Ocean.</title>
        <authorList>
            <person name="Wei M.J."/>
        </authorList>
    </citation>
    <scope>NUCLEOTIDE SEQUENCE</scope>
    <source>
        <strain evidence="7">PHK-P5</strain>
    </source>
</reference>
<evidence type="ECO:0000256" key="3">
    <source>
        <dbReference type="ARBA" id="ARBA00023125"/>
    </source>
</evidence>
<feature type="domain" description="HTH lysR-type" evidence="6">
    <location>
        <begin position="6"/>
        <end position="63"/>
    </location>
</feature>
<keyword evidence="3" id="KW-0238">DNA-binding</keyword>
<dbReference type="Gene3D" id="3.40.190.10">
    <property type="entry name" value="Periplasmic binding protein-like II"/>
    <property type="match status" value="2"/>
</dbReference>
<dbReference type="PANTHER" id="PTHR30346:SF26">
    <property type="entry name" value="HYDROGEN PEROXIDE-INDUCIBLE GENES ACTIVATOR"/>
    <property type="match status" value="1"/>
</dbReference>
<evidence type="ECO:0000313" key="8">
    <source>
        <dbReference type="Proteomes" id="UP001056291"/>
    </source>
</evidence>
<accession>A0ABY4W753</accession>
<sequence>MACFKPSPRQLEYLVAVSKTGSFSKAARLCHVSQPTLSTQIQLLESQLQVTLIERSRSGACPTPIGLKVIDQSKSILADLSHLMNTVAHTSGNLDNKIKLGVGPTFGPYFLPYLLPSLNTKDFGLEILITEGSWEDMQEGLLKGELDCALTSPFEELIHLEYEEIIAEPMWIGIPVDHEFARCDRLLPEMLKGQKFFGLADDYTYYQTKLQEFCDFVGASIHEEYVGANLDAIRQLVSIGKGLSFFPEYYVASEFTKEGRVALRQISGVSLSRSIGLIWRQDSPRQLHFQKLLDACKGSLMDCRELSERQIA</sequence>
<keyword evidence="8" id="KW-1185">Reference proteome</keyword>
<dbReference type="SUPFAM" id="SSF53850">
    <property type="entry name" value="Periplasmic binding protein-like II"/>
    <property type="match status" value="1"/>
</dbReference>
<dbReference type="EMBL" id="CP098747">
    <property type="protein sequence ID" value="USG61585.1"/>
    <property type="molecule type" value="Genomic_DNA"/>
</dbReference>
<dbReference type="SUPFAM" id="SSF46785">
    <property type="entry name" value="Winged helix' DNA-binding domain"/>
    <property type="match status" value="1"/>
</dbReference>
<dbReference type="Gene3D" id="1.10.10.10">
    <property type="entry name" value="Winged helix-like DNA-binding domain superfamily/Winged helix DNA-binding domain"/>
    <property type="match status" value="1"/>
</dbReference>
<comment type="similarity">
    <text evidence="1">Belongs to the LysR transcriptional regulatory family.</text>
</comment>
<dbReference type="InterPro" id="IPR036388">
    <property type="entry name" value="WH-like_DNA-bd_sf"/>
</dbReference>
<evidence type="ECO:0000256" key="5">
    <source>
        <dbReference type="ARBA" id="ARBA00023163"/>
    </source>
</evidence>
<dbReference type="InterPro" id="IPR036390">
    <property type="entry name" value="WH_DNA-bd_sf"/>
</dbReference>
<name>A0ABY4W753_9PROT</name>
<dbReference type="Pfam" id="PF00126">
    <property type="entry name" value="HTH_1"/>
    <property type="match status" value="1"/>
</dbReference>
<dbReference type="Pfam" id="PF03466">
    <property type="entry name" value="LysR_substrate"/>
    <property type="match status" value="1"/>
</dbReference>